<dbReference type="InterPro" id="IPR012956">
    <property type="entry name" value="CARG-binding_factor_N"/>
</dbReference>
<feature type="domain" description="CARG-binding factor N-terminal" evidence="7">
    <location>
        <begin position="33"/>
        <end position="66"/>
    </location>
</feature>
<evidence type="ECO:0000256" key="5">
    <source>
        <dbReference type="ARBA" id="ARBA00022884"/>
    </source>
</evidence>
<dbReference type="GO" id="GO:0003723">
    <property type="term" value="F:RNA binding"/>
    <property type="evidence" value="ECO:0007669"/>
    <property type="project" value="UniProtKB-KW"/>
</dbReference>
<keyword evidence="4" id="KW-0677">Repeat</keyword>
<protein>
    <recommendedName>
        <fullName evidence="7">CARG-binding factor N-terminal domain-containing protein</fullName>
    </recommendedName>
</protein>
<evidence type="ECO:0000256" key="3">
    <source>
        <dbReference type="ARBA" id="ARBA00022490"/>
    </source>
</evidence>
<organism evidence="8 9">
    <name type="scientific">Sinocyclocheilus grahami</name>
    <name type="common">Dianchi golden-line fish</name>
    <name type="synonym">Barbus grahami</name>
    <dbReference type="NCBI Taxonomy" id="75366"/>
    <lineage>
        <taxon>Eukaryota</taxon>
        <taxon>Metazoa</taxon>
        <taxon>Chordata</taxon>
        <taxon>Craniata</taxon>
        <taxon>Vertebrata</taxon>
        <taxon>Euteleostomi</taxon>
        <taxon>Actinopterygii</taxon>
        <taxon>Neopterygii</taxon>
        <taxon>Teleostei</taxon>
        <taxon>Ostariophysi</taxon>
        <taxon>Cypriniformes</taxon>
        <taxon>Cyprinidae</taxon>
        <taxon>Cyprininae</taxon>
        <taxon>Sinocyclocheilus</taxon>
    </lineage>
</organism>
<accession>A0A672K8Z3</accession>
<evidence type="ECO:0000256" key="2">
    <source>
        <dbReference type="ARBA" id="ARBA00022481"/>
    </source>
</evidence>
<keyword evidence="9" id="KW-1185">Reference proteome</keyword>
<dbReference type="GO" id="GO:0005737">
    <property type="term" value="C:cytoplasm"/>
    <property type="evidence" value="ECO:0007669"/>
    <property type="project" value="UniProtKB-SubCell"/>
</dbReference>
<dbReference type="Pfam" id="PF08143">
    <property type="entry name" value="CBFNT"/>
    <property type="match status" value="1"/>
</dbReference>
<feature type="compositionally biased region" description="Basic and acidic residues" evidence="6">
    <location>
        <begin position="52"/>
        <end position="61"/>
    </location>
</feature>
<dbReference type="Ensembl" id="ENSSGRT00000006589.1">
    <property type="protein sequence ID" value="ENSSGRP00000006075.1"/>
    <property type="gene ID" value="ENSSGRG00000004045.1"/>
</dbReference>
<proteinExistence type="predicted"/>
<evidence type="ECO:0000313" key="8">
    <source>
        <dbReference type="Ensembl" id="ENSSGRP00000006075.1"/>
    </source>
</evidence>
<dbReference type="AlphaFoldDB" id="A0A672K8Z3"/>
<sequence length="78" mass="8098">DASFINAFAQCAAAQPTSVNVAARCVTSLRSTSATDGEELLGADEGGQGEAEGSKIDASKNEEDEGAFSRIRKTIDLF</sequence>
<keyword evidence="5" id="KW-0694">RNA-binding</keyword>
<evidence type="ECO:0000256" key="6">
    <source>
        <dbReference type="SAM" id="MobiDB-lite"/>
    </source>
</evidence>
<feature type="region of interest" description="Disordered" evidence="6">
    <location>
        <begin position="36"/>
        <end position="65"/>
    </location>
</feature>
<dbReference type="Proteomes" id="UP000472262">
    <property type="component" value="Unassembled WGS sequence"/>
</dbReference>
<reference evidence="8" key="2">
    <citation type="submission" date="2025-09" db="UniProtKB">
        <authorList>
            <consortium name="Ensembl"/>
        </authorList>
    </citation>
    <scope>IDENTIFICATION</scope>
</reference>
<dbReference type="InParanoid" id="A0A672K8Z3"/>
<comment type="subcellular location">
    <subcellularLocation>
        <location evidence="1">Cytoplasm</location>
    </subcellularLocation>
</comment>
<reference evidence="8" key="1">
    <citation type="submission" date="2025-08" db="UniProtKB">
        <authorList>
            <consortium name="Ensembl"/>
        </authorList>
    </citation>
    <scope>IDENTIFICATION</scope>
</reference>
<evidence type="ECO:0000259" key="7">
    <source>
        <dbReference type="Pfam" id="PF08143"/>
    </source>
</evidence>
<keyword evidence="2" id="KW-0488">Methylation</keyword>
<keyword evidence="3" id="KW-0963">Cytoplasm</keyword>
<evidence type="ECO:0000256" key="4">
    <source>
        <dbReference type="ARBA" id="ARBA00022737"/>
    </source>
</evidence>
<evidence type="ECO:0000313" key="9">
    <source>
        <dbReference type="Proteomes" id="UP000472262"/>
    </source>
</evidence>
<name>A0A672K8Z3_SINGR</name>
<evidence type="ECO:0000256" key="1">
    <source>
        <dbReference type="ARBA" id="ARBA00004496"/>
    </source>
</evidence>